<keyword evidence="3" id="KW-1185">Reference proteome</keyword>
<dbReference type="InterPro" id="IPR006016">
    <property type="entry name" value="UspA"/>
</dbReference>
<proteinExistence type="predicted"/>
<dbReference type="AlphaFoldDB" id="A0A5J4LED4"/>
<evidence type="ECO:0000313" key="2">
    <source>
        <dbReference type="EMBL" id="GES30019.1"/>
    </source>
</evidence>
<sequence>MGAQAPGAREGSEAMKDVITAGVDGTPESLSAIVWAAQEARLRRARLRLVHAWVLLAPEPAPGPVPEDDQNYWPYRMMDEAVTAVRTRFPDLPVDPELVAKDPQEALQEAAAESDLLVLGSRDLGPVSRFALGELGLKLMVHTGCPTVLVRARRGTKADEPGGEVMAGLSLHEPCEALLAFAFDSAARRGAPLRVVHGRHLPSYAYNRGGGVEPIAAEEAAQDARQELSAALRPWQEKYPDLTVDARVVMESPAPALLHSAADAGLLIVGRRHRHRLPGHRIGHVVQAAVHHAPCPVAVVPHE</sequence>
<feature type="domain" description="UspA" evidence="1">
    <location>
        <begin position="18"/>
        <end position="151"/>
    </location>
</feature>
<dbReference type="InterPro" id="IPR014729">
    <property type="entry name" value="Rossmann-like_a/b/a_fold"/>
</dbReference>
<evidence type="ECO:0000259" key="1">
    <source>
        <dbReference type="Pfam" id="PF00582"/>
    </source>
</evidence>
<evidence type="ECO:0000313" key="3">
    <source>
        <dbReference type="Proteomes" id="UP000325598"/>
    </source>
</evidence>
<name>A0A5J4LED4_9ACTN</name>
<accession>A0A5J4LED4</accession>
<dbReference type="Gene3D" id="3.40.50.620">
    <property type="entry name" value="HUPs"/>
    <property type="match status" value="2"/>
</dbReference>
<dbReference type="PANTHER" id="PTHR46553:SF3">
    <property type="entry name" value="ADENINE NUCLEOTIDE ALPHA HYDROLASES-LIKE SUPERFAMILY PROTEIN"/>
    <property type="match status" value="1"/>
</dbReference>
<dbReference type="Proteomes" id="UP000325598">
    <property type="component" value="Unassembled WGS sequence"/>
</dbReference>
<dbReference type="Pfam" id="PF00582">
    <property type="entry name" value="Usp"/>
    <property type="match status" value="2"/>
</dbReference>
<feature type="domain" description="UspA" evidence="1">
    <location>
        <begin position="165"/>
        <end position="301"/>
    </location>
</feature>
<dbReference type="PANTHER" id="PTHR46553">
    <property type="entry name" value="ADENINE NUCLEOTIDE ALPHA HYDROLASES-LIKE SUPERFAMILY PROTEIN"/>
    <property type="match status" value="1"/>
</dbReference>
<gene>
    <name evidence="2" type="ORF">San01_25060</name>
</gene>
<comment type="caution">
    <text evidence="2">The sequence shown here is derived from an EMBL/GenBank/DDBJ whole genome shotgun (WGS) entry which is preliminary data.</text>
</comment>
<dbReference type="EMBL" id="BLAG01000007">
    <property type="protein sequence ID" value="GES30019.1"/>
    <property type="molecule type" value="Genomic_DNA"/>
</dbReference>
<organism evidence="2 3">
    <name type="scientific">Streptomyces angustmyceticus</name>
    <dbReference type="NCBI Taxonomy" id="285578"/>
    <lineage>
        <taxon>Bacteria</taxon>
        <taxon>Bacillati</taxon>
        <taxon>Actinomycetota</taxon>
        <taxon>Actinomycetes</taxon>
        <taxon>Kitasatosporales</taxon>
        <taxon>Streptomycetaceae</taxon>
        <taxon>Streptomyces</taxon>
    </lineage>
</organism>
<protein>
    <submittedName>
        <fullName evidence="2">Stress-inducible protein</fullName>
    </submittedName>
</protein>
<reference evidence="2 3" key="1">
    <citation type="submission" date="2019-10" db="EMBL/GenBank/DDBJ databases">
        <title>Whole genome shotgun sequence of Streptomyces angustmyceticus NBRC 3934.</title>
        <authorList>
            <person name="Hosoyama A."/>
            <person name="Ichikawa N."/>
            <person name="Kimura A."/>
            <person name="Kitahashi Y."/>
            <person name="Komaki H."/>
            <person name="Uohara A."/>
        </authorList>
    </citation>
    <scope>NUCLEOTIDE SEQUENCE [LARGE SCALE GENOMIC DNA]</scope>
    <source>
        <strain evidence="2 3">NBRC 3934</strain>
    </source>
</reference>
<dbReference type="SUPFAM" id="SSF52402">
    <property type="entry name" value="Adenine nucleotide alpha hydrolases-like"/>
    <property type="match status" value="2"/>
</dbReference>